<evidence type="ECO:0000313" key="2">
    <source>
        <dbReference type="Proteomes" id="UP001597285"/>
    </source>
</evidence>
<comment type="caution">
    <text evidence="1">The sequence shown here is derived from an EMBL/GenBank/DDBJ whole genome shotgun (WGS) entry which is preliminary data.</text>
</comment>
<protein>
    <submittedName>
        <fullName evidence="1">Uncharacterized protein</fullName>
    </submittedName>
</protein>
<gene>
    <name evidence="1" type="ORF">ACFSBK_11145</name>
</gene>
<accession>A0ABW4NPQ3</accession>
<name>A0ABW4NPQ3_9LACT</name>
<sequence length="104" mass="12046">MDEKTLANLPKEELVQLIMEQSSALSLNEKQLESEIEENRFFKSLGFVEGYQDYSEYFISFFEDESEGTAKKGSIFLGLFNDFVQDYGTDAVLNLLDHYIEDHI</sequence>
<proteinExistence type="predicted"/>
<evidence type="ECO:0000313" key="1">
    <source>
        <dbReference type="EMBL" id="MFD1800403.1"/>
    </source>
</evidence>
<dbReference type="RefSeq" id="WP_058918592.1">
    <property type="nucleotide sequence ID" value="NZ_JBHSQC010000008.1"/>
</dbReference>
<organism evidence="1 2">
    <name type="scientific">Carnobacterium antarcticum</name>
    <dbReference type="NCBI Taxonomy" id="2126436"/>
    <lineage>
        <taxon>Bacteria</taxon>
        <taxon>Bacillati</taxon>
        <taxon>Bacillota</taxon>
        <taxon>Bacilli</taxon>
        <taxon>Lactobacillales</taxon>
        <taxon>Carnobacteriaceae</taxon>
        <taxon>Carnobacterium</taxon>
    </lineage>
</organism>
<dbReference type="EMBL" id="JBHUFF010000020">
    <property type="protein sequence ID" value="MFD1800403.1"/>
    <property type="molecule type" value="Genomic_DNA"/>
</dbReference>
<reference evidence="2" key="1">
    <citation type="journal article" date="2019" name="Int. J. Syst. Evol. Microbiol.">
        <title>The Global Catalogue of Microorganisms (GCM) 10K type strain sequencing project: providing services to taxonomists for standard genome sequencing and annotation.</title>
        <authorList>
            <consortium name="The Broad Institute Genomics Platform"/>
            <consortium name="The Broad Institute Genome Sequencing Center for Infectious Disease"/>
            <person name="Wu L."/>
            <person name="Ma J."/>
        </authorList>
    </citation>
    <scope>NUCLEOTIDE SEQUENCE [LARGE SCALE GENOMIC DNA]</scope>
    <source>
        <strain evidence="2">KCTC 42143</strain>
    </source>
</reference>
<dbReference type="Proteomes" id="UP001597285">
    <property type="component" value="Unassembled WGS sequence"/>
</dbReference>
<keyword evidence="2" id="KW-1185">Reference proteome</keyword>